<dbReference type="SUPFAM" id="SSF160631">
    <property type="entry name" value="SMI1/KNR4-like"/>
    <property type="match status" value="1"/>
</dbReference>
<dbReference type="Proteomes" id="UP000199645">
    <property type="component" value="Unassembled WGS sequence"/>
</dbReference>
<name>A0A1I2I359_9ACTN</name>
<organism evidence="1 2">
    <name type="scientific">Actinoplanes philippinensis</name>
    <dbReference type="NCBI Taxonomy" id="35752"/>
    <lineage>
        <taxon>Bacteria</taxon>
        <taxon>Bacillati</taxon>
        <taxon>Actinomycetota</taxon>
        <taxon>Actinomycetes</taxon>
        <taxon>Micromonosporales</taxon>
        <taxon>Micromonosporaceae</taxon>
        <taxon>Actinoplanes</taxon>
    </lineage>
</organism>
<accession>A0A1I2I359</accession>
<dbReference type="InterPro" id="IPR037883">
    <property type="entry name" value="Knr4/Smi1-like_sf"/>
</dbReference>
<proteinExistence type="predicted"/>
<dbReference type="EMBL" id="FONV01000009">
    <property type="protein sequence ID" value="SFF36060.1"/>
    <property type="molecule type" value="Genomic_DNA"/>
</dbReference>
<evidence type="ECO:0008006" key="3">
    <source>
        <dbReference type="Google" id="ProtNLM"/>
    </source>
</evidence>
<keyword evidence="2" id="KW-1185">Reference proteome</keyword>
<reference evidence="1 2" key="1">
    <citation type="submission" date="2016-10" db="EMBL/GenBank/DDBJ databases">
        <authorList>
            <person name="de Groot N.N."/>
        </authorList>
    </citation>
    <scope>NUCLEOTIDE SEQUENCE [LARGE SCALE GENOMIC DNA]</scope>
    <source>
        <strain evidence="1 2">DSM 43019</strain>
    </source>
</reference>
<evidence type="ECO:0000313" key="1">
    <source>
        <dbReference type="EMBL" id="SFF36060.1"/>
    </source>
</evidence>
<protein>
    <recommendedName>
        <fullName evidence="3">SMI1 / KNR4 family (SUKH-1)</fullName>
    </recommendedName>
</protein>
<sequence>MPETLRPGFTLVNDRPRHCAGSKIETVGSGRPGHLRGRRPSGTITPVDDLVELLRLPPLDRSRWRSTDWAATEAALGTSLPGDYKTFIDAYGPGAIDDHLLVCAPDASPGWTDLVDNNAVAQESCRIWFGGDADGAWPLGDSAHWDGDDVPDWFEPGDDLVSWGGTPDGDFLFWHIRPGVAAADHPVVLRERGPFFERFEAGFAATLTGLLTGAISSRYLSRWLTAPHSYGLAGSRD</sequence>
<evidence type="ECO:0000313" key="2">
    <source>
        <dbReference type="Proteomes" id="UP000199645"/>
    </source>
</evidence>
<dbReference type="AlphaFoldDB" id="A0A1I2I359"/>
<dbReference type="STRING" id="35752.SAMN05421541_109197"/>
<gene>
    <name evidence="1" type="ORF">SAMN05421541_109197</name>
</gene>